<evidence type="ECO:0000313" key="2">
    <source>
        <dbReference type="Proteomes" id="UP000828251"/>
    </source>
</evidence>
<dbReference type="EMBL" id="JAIQCV010000004">
    <property type="protein sequence ID" value="KAH1107789.1"/>
    <property type="molecule type" value="Genomic_DNA"/>
</dbReference>
<reference evidence="1 2" key="1">
    <citation type="journal article" date="2021" name="Plant Biotechnol. J.">
        <title>Multi-omics assisted identification of the key and species-specific regulatory components of drought-tolerant mechanisms in Gossypium stocksii.</title>
        <authorList>
            <person name="Yu D."/>
            <person name="Ke L."/>
            <person name="Zhang D."/>
            <person name="Wu Y."/>
            <person name="Sun Y."/>
            <person name="Mei J."/>
            <person name="Sun J."/>
            <person name="Sun Y."/>
        </authorList>
    </citation>
    <scope>NUCLEOTIDE SEQUENCE [LARGE SCALE GENOMIC DNA]</scope>
    <source>
        <strain evidence="2">cv. E1</strain>
        <tissue evidence="1">Leaf</tissue>
    </source>
</reference>
<sequence length="141" mass="16734">MFRSNMPYKRTHASTQIDETQNKFHCEEAKLRYERIFKNKQMHPEKGFTLKENNYRDFMACIRQVPEALNWKLFNEKIPSVDEELVCEFYDNLTSSELTEVPVRGIKVPITSNAINEFFELPDFENDEYSSLLSNIKPENL</sequence>
<protein>
    <submittedName>
        <fullName evidence="1">Uncharacterized protein</fullName>
    </submittedName>
</protein>
<proteinExistence type="predicted"/>
<accession>A0A9D4ADE1</accession>
<comment type="caution">
    <text evidence="1">The sequence shown here is derived from an EMBL/GenBank/DDBJ whole genome shotgun (WGS) entry which is preliminary data.</text>
</comment>
<dbReference type="AlphaFoldDB" id="A0A9D4ADE1"/>
<gene>
    <name evidence="1" type="ORF">J1N35_011557</name>
</gene>
<dbReference type="Proteomes" id="UP000828251">
    <property type="component" value="Unassembled WGS sequence"/>
</dbReference>
<evidence type="ECO:0000313" key="1">
    <source>
        <dbReference type="EMBL" id="KAH1107789.1"/>
    </source>
</evidence>
<organism evidence="1 2">
    <name type="scientific">Gossypium stocksii</name>
    <dbReference type="NCBI Taxonomy" id="47602"/>
    <lineage>
        <taxon>Eukaryota</taxon>
        <taxon>Viridiplantae</taxon>
        <taxon>Streptophyta</taxon>
        <taxon>Embryophyta</taxon>
        <taxon>Tracheophyta</taxon>
        <taxon>Spermatophyta</taxon>
        <taxon>Magnoliopsida</taxon>
        <taxon>eudicotyledons</taxon>
        <taxon>Gunneridae</taxon>
        <taxon>Pentapetalae</taxon>
        <taxon>rosids</taxon>
        <taxon>malvids</taxon>
        <taxon>Malvales</taxon>
        <taxon>Malvaceae</taxon>
        <taxon>Malvoideae</taxon>
        <taxon>Gossypium</taxon>
    </lineage>
</organism>
<name>A0A9D4ADE1_9ROSI</name>
<keyword evidence="2" id="KW-1185">Reference proteome</keyword>